<proteinExistence type="predicted"/>
<dbReference type="EMBL" id="CM023487">
    <property type="protein sequence ID" value="KAH6926743.1"/>
    <property type="molecule type" value="Genomic_DNA"/>
</dbReference>
<accession>A0ACB7RVU2</accession>
<protein>
    <submittedName>
        <fullName evidence="1">Uncharacterized protein</fullName>
    </submittedName>
</protein>
<comment type="caution">
    <text evidence="1">The sequence shown here is derived from an EMBL/GenBank/DDBJ whole genome shotgun (WGS) entry which is preliminary data.</text>
</comment>
<sequence>MVPPSLFQQLPHQCSSHFYTYCTAAVSEFYYSASSRACLSTEVDSVHLCNHGANRFSNLGSCLASCVHSGKGEPHDRCYENALFGTCTRRDVAETWWYYNGSACTVWDFSLGNCPSLGRSVYRSRQECDKNCLPRQKDGNTTAGRPRRCGSPVAATCTPQQLKYPYFADMRVQGSARCVKTSSHTLRRKRCLIGSNRFDSIASCEQSCVHL</sequence>
<evidence type="ECO:0000313" key="1">
    <source>
        <dbReference type="EMBL" id="KAH6926743.1"/>
    </source>
</evidence>
<evidence type="ECO:0000313" key="2">
    <source>
        <dbReference type="Proteomes" id="UP000821845"/>
    </source>
</evidence>
<gene>
    <name evidence="1" type="ORF">HPB50_021452</name>
</gene>
<name>A0ACB7RVU2_HYAAI</name>
<organism evidence="1 2">
    <name type="scientific">Hyalomma asiaticum</name>
    <name type="common">Tick</name>
    <dbReference type="NCBI Taxonomy" id="266040"/>
    <lineage>
        <taxon>Eukaryota</taxon>
        <taxon>Metazoa</taxon>
        <taxon>Ecdysozoa</taxon>
        <taxon>Arthropoda</taxon>
        <taxon>Chelicerata</taxon>
        <taxon>Arachnida</taxon>
        <taxon>Acari</taxon>
        <taxon>Parasitiformes</taxon>
        <taxon>Ixodida</taxon>
        <taxon>Ixodoidea</taxon>
        <taxon>Ixodidae</taxon>
        <taxon>Hyalomminae</taxon>
        <taxon>Hyalomma</taxon>
    </lineage>
</organism>
<dbReference type="Proteomes" id="UP000821845">
    <property type="component" value="Chromosome 7"/>
</dbReference>
<reference evidence="1" key="1">
    <citation type="submission" date="2020-05" db="EMBL/GenBank/DDBJ databases">
        <title>Large-scale comparative analyses of tick genomes elucidate their genetic diversity and vector capacities.</title>
        <authorList>
            <person name="Jia N."/>
            <person name="Wang J."/>
            <person name="Shi W."/>
            <person name="Du L."/>
            <person name="Sun Y."/>
            <person name="Zhan W."/>
            <person name="Jiang J."/>
            <person name="Wang Q."/>
            <person name="Zhang B."/>
            <person name="Ji P."/>
            <person name="Sakyi L.B."/>
            <person name="Cui X."/>
            <person name="Yuan T."/>
            <person name="Jiang B."/>
            <person name="Yang W."/>
            <person name="Lam T.T.-Y."/>
            <person name="Chang Q."/>
            <person name="Ding S."/>
            <person name="Wang X."/>
            <person name="Zhu J."/>
            <person name="Ruan X."/>
            <person name="Zhao L."/>
            <person name="Wei J."/>
            <person name="Que T."/>
            <person name="Du C."/>
            <person name="Cheng J."/>
            <person name="Dai P."/>
            <person name="Han X."/>
            <person name="Huang E."/>
            <person name="Gao Y."/>
            <person name="Liu J."/>
            <person name="Shao H."/>
            <person name="Ye R."/>
            <person name="Li L."/>
            <person name="Wei W."/>
            <person name="Wang X."/>
            <person name="Wang C."/>
            <person name="Yang T."/>
            <person name="Huo Q."/>
            <person name="Li W."/>
            <person name="Guo W."/>
            <person name="Chen H."/>
            <person name="Zhou L."/>
            <person name="Ni X."/>
            <person name="Tian J."/>
            <person name="Zhou Y."/>
            <person name="Sheng Y."/>
            <person name="Liu T."/>
            <person name="Pan Y."/>
            <person name="Xia L."/>
            <person name="Li J."/>
            <person name="Zhao F."/>
            <person name="Cao W."/>
        </authorList>
    </citation>
    <scope>NUCLEOTIDE SEQUENCE</scope>
    <source>
        <strain evidence="1">Hyas-2018</strain>
    </source>
</reference>
<keyword evidence="2" id="KW-1185">Reference proteome</keyword>